<dbReference type="Proteomes" id="UP000266673">
    <property type="component" value="Unassembled WGS sequence"/>
</dbReference>
<evidence type="ECO:0000313" key="1">
    <source>
        <dbReference type="EMBL" id="RIB20900.1"/>
    </source>
</evidence>
<dbReference type="AlphaFoldDB" id="A0A397VEJ7"/>
<organism evidence="1 2">
    <name type="scientific">Gigaspora rosea</name>
    <dbReference type="NCBI Taxonomy" id="44941"/>
    <lineage>
        <taxon>Eukaryota</taxon>
        <taxon>Fungi</taxon>
        <taxon>Fungi incertae sedis</taxon>
        <taxon>Mucoromycota</taxon>
        <taxon>Glomeromycotina</taxon>
        <taxon>Glomeromycetes</taxon>
        <taxon>Diversisporales</taxon>
        <taxon>Gigasporaceae</taxon>
        <taxon>Gigaspora</taxon>
    </lineage>
</organism>
<dbReference type="EMBL" id="QKWP01000392">
    <property type="protein sequence ID" value="RIB20900.1"/>
    <property type="molecule type" value="Genomic_DNA"/>
</dbReference>
<evidence type="ECO:0000313" key="2">
    <source>
        <dbReference type="Proteomes" id="UP000266673"/>
    </source>
</evidence>
<keyword evidence="2" id="KW-1185">Reference proteome</keyword>
<name>A0A397VEJ7_9GLOM</name>
<sequence>MVKKLYHHASRMLEQLNAFIEREESEFTLVPQFDMETYEEHFNCLMKFAEDYEKQYKDILKQEHIDKQKIENLKNKLLDHKDMTEVHKYLEEVENKQFELSQNVRKEIGRKLQVCFILFLVRISKKSIF</sequence>
<proteinExistence type="predicted"/>
<accession>A0A397VEJ7</accession>
<comment type="caution">
    <text evidence="1">The sequence shown here is derived from an EMBL/GenBank/DDBJ whole genome shotgun (WGS) entry which is preliminary data.</text>
</comment>
<reference evidence="1 2" key="1">
    <citation type="submission" date="2018-06" db="EMBL/GenBank/DDBJ databases">
        <title>Comparative genomics reveals the genomic features of Rhizophagus irregularis, R. cerebriforme, R. diaphanum and Gigaspora rosea, and their symbiotic lifestyle signature.</title>
        <authorList>
            <person name="Morin E."/>
            <person name="San Clemente H."/>
            <person name="Chen E.C.H."/>
            <person name="De La Providencia I."/>
            <person name="Hainaut M."/>
            <person name="Kuo A."/>
            <person name="Kohler A."/>
            <person name="Murat C."/>
            <person name="Tang N."/>
            <person name="Roy S."/>
            <person name="Loubradou J."/>
            <person name="Henrissat B."/>
            <person name="Grigoriev I.V."/>
            <person name="Corradi N."/>
            <person name="Roux C."/>
            <person name="Martin F.M."/>
        </authorList>
    </citation>
    <scope>NUCLEOTIDE SEQUENCE [LARGE SCALE GENOMIC DNA]</scope>
    <source>
        <strain evidence="1 2">DAOM 194757</strain>
    </source>
</reference>
<protein>
    <submittedName>
        <fullName evidence="1">Uncharacterized protein</fullName>
    </submittedName>
</protein>
<gene>
    <name evidence="1" type="ORF">C2G38_1151238</name>
</gene>